<evidence type="ECO:0000313" key="1">
    <source>
        <dbReference type="EMBL" id="KZL91755.1"/>
    </source>
</evidence>
<reference evidence="1 2" key="1">
    <citation type="submission" date="2016-04" db="EMBL/GenBank/DDBJ databases">
        <title>Genome sequence of Clostridium magnum DSM 2767.</title>
        <authorList>
            <person name="Poehlein A."/>
            <person name="Uhlig R."/>
            <person name="Fischer R."/>
            <person name="Bahl H."/>
            <person name="Daniel R."/>
        </authorList>
    </citation>
    <scope>NUCLEOTIDE SEQUENCE [LARGE SCALE GENOMIC DNA]</scope>
    <source>
        <strain evidence="1 2">DSM 2767</strain>
    </source>
</reference>
<dbReference type="PATRIC" id="fig|1121326.3.peg.3556"/>
<gene>
    <name evidence="1" type="ORF">CLMAG_35140</name>
</gene>
<dbReference type="AlphaFoldDB" id="A0A161WJ69"/>
<dbReference type="OrthoDB" id="9988606at2"/>
<organism evidence="1 2">
    <name type="scientific">Clostridium magnum DSM 2767</name>
    <dbReference type="NCBI Taxonomy" id="1121326"/>
    <lineage>
        <taxon>Bacteria</taxon>
        <taxon>Bacillati</taxon>
        <taxon>Bacillota</taxon>
        <taxon>Clostridia</taxon>
        <taxon>Eubacteriales</taxon>
        <taxon>Clostridiaceae</taxon>
        <taxon>Clostridium</taxon>
    </lineage>
</organism>
<sequence length="147" mass="17656">MELEKVVDYNDSKIAEEHCAICDCTLSEFNRTFSINDFNKIICVKCQMKESYELLTKSKKVKIKIFNTHFAWIHEYLLNTFDRKTGIKNRTEWIFMCARADFDFCFKSKEDIERFDIVVRLNNYLDKTDWLREKMRLAIKNVEGNQP</sequence>
<dbReference type="EMBL" id="LWAE01000003">
    <property type="protein sequence ID" value="KZL91755.1"/>
    <property type="molecule type" value="Genomic_DNA"/>
</dbReference>
<proteinExistence type="predicted"/>
<comment type="caution">
    <text evidence="1">The sequence shown here is derived from an EMBL/GenBank/DDBJ whole genome shotgun (WGS) entry which is preliminary data.</text>
</comment>
<dbReference type="Proteomes" id="UP000076603">
    <property type="component" value="Unassembled WGS sequence"/>
</dbReference>
<evidence type="ECO:0000313" key="2">
    <source>
        <dbReference type="Proteomes" id="UP000076603"/>
    </source>
</evidence>
<name>A0A161WJ69_9CLOT</name>
<protein>
    <submittedName>
        <fullName evidence="1">Uncharacterized protein</fullName>
    </submittedName>
</protein>
<keyword evidence="2" id="KW-1185">Reference proteome</keyword>
<dbReference type="RefSeq" id="WP_066624941.1">
    <property type="nucleotide sequence ID" value="NZ_FQXL01000043.1"/>
</dbReference>
<accession>A0A161WJ69</accession>